<feature type="domain" description="Integrase catalytic" evidence="1">
    <location>
        <begin position="629"/>
        <end position="830"/>
    </location>
</feature>
<accession>A0A0B1T031</accession>
<dbReference type="GO" id="GO:0003676">
    <property type="term" value="F:nucleic acid binding"/>
    <property type="evidence" value="ECO:0007669"/>
    <property type="project" value="InterPro"/>
</dbReference>
<dbReference type="PROSITE" id="PS50994">
    <property type="entry name" value="INTEGRASE"/>
    <property type="match status" value="1"/>
</dbReference>
<dbReference type="GO" id="GO:0015074">
    <property type="term" value="P:DNA integration"/>
    <property type="evidence" value="ECO:0007669"/>
    <property type="project" value="InterPro"/>
</dbReference>
<reference evidence="2 3" key="1">
    <citation type="submission" date="2014-03" db="EMBL/GenBank/DDBJ databases">
        <title>Draft genome of the hookworm Oesophagostomum dentatum.</title>
        <authorList>
            <person name="Mitreva M."/>
        </authorList>
    </citation>
    <scope>NUCLEOTIDE SEQUENCE [LARGE SCALE GENOMIC DNA]</scope>
    <source>
        <strain evidence="2 3">OD-Hann</strain>
    </source>
</reference>
<protein>
    <submittedName>
        <fullName evidence="2">Pao retrotransposon peptidase</fullName>
    </submittedName>
</protein>
<keyword evidence="3" id="KW-1185">Reference proteome</keyword>
<evidence type="ECO:0000259" key="1">
    <source>
        <dbReference type="PROSITE" id="PS50994"/>
    </source>
</evidence>
<dbReference type="PANTHER" id="PTHR47331">
    <property type="entry name" value="PHD-TYPE DOMAIN-CONTAINING PROTEIN"/>
    <property type="match status" value="1"/>
</dbReference>
<evidence type="ECO:0000313" key="2">
    <source>
        <dbReference type="EMBL" id="KHJ89107.1"/>
    </source>
</evidence>
<dbReference type="InterPro" id="IPR008042">
    <property type="entry name" value="Retrotrans_Pao"/>
</dbReference>
<dbReference type="Gene3D" id="3.30.420.10">
    <property type="entry name" value="Ribonuclease H-like superfamily/Ribonuclease H"/>
    <property type="match status" value="1"/>
</dbReference>
<dbReference type="PANTHER" id="PTHR47331:SF8">
    <property type="match status" value="1"/>
</dbReference>
<dbReference type="Pfam" id="PF05380">
    <property type="entry name" value="Peptidase_A17"/>
    <property type="match status" value="1"/>
</dbReference>
<gene>
    <name evidence="2" type="ORF">OESDEN_11081</name>
</gene>
<dbReference type="InterPro" id="IPR036397">
    <property type="entry name" value="RNaseH_sf"/>
</dbReference>
<dbReference type="InterPro" id="IPR001584">
    <property type="entry name" value="Integrase_cat-core"/>
</dbReference>
<dbReference type="SUPFAM" id="SSF53098">
    <property type="entry name" value="Ribonuclease H-like"/>
    <property type="match status" value="1"/>
</dbReference>
<proteinExistence type="predicted"/>
<dbReference type="AlphaFoldDB" id="A0A0B1T031"/>
<dbReference type="InterPro" id="IPR012337">
    <property type="entry name" value="RNaseH-like_sf"/>
</dbReference>
<evidence type="ECO:0000313" key="3">
    <source>
        <dbReference type="Proteomes" id="UP000053660"/>
    </source>
</evidence>
<name>A0A0B1T031_OESDE</name>
<dbReference type="EMBL" id="KN554712">
    <property type="protein sequence ID" value="KHJ89107.1"/>
    <property type="molecule type" value="Genomic_DNA"/>
</dbReference>
<sequence length="857" mass="98593">MDKSLAADLKLSAIGTTKLRINTFGSNDTKENVYERVEAGLYDSEGNQHKFRFFKSQIITKPQKQVQLQQQDRKFIHDNGFEVQQQTSVPSSPQILLGCDQLWDIMSGSMIKLPSGLHLIATKFGYMISGKQSDELPEEKILLTVAMEDEKEQWDKLWTLDSSGIQEYPGTLKEEKERENVAVLRKFNQTITRRKDGYYVRLPWKENHEELPDNWSIALRRLKSIWQIHKNNKAFLEQYNGIFQEQLQKGVLEEEDKAAEQNPSTLGLTWNTSKDTLVLKHTLPQTEKITKRNVLSAMASVYDPMGFLLPMTLQAKVFFQNLWRKNYSWDEMLPKEEEQNWRNICEKTREFEKEIPRDIADKKARHQLILFSDASNQAMCAAAYLKHGASQNILVAKSRLPSIKAQHTIPKLELMAIAMAARLALSTVTELNREINIGEVIILSDSEIALSWLRTGATTKMAGVLVANRVREITQIAQKLQQDNIAMKLGYVNTKLNPADMGTRGLDKLKMMNNLWWTGPSFTTEELERWPEETRLFELEDKSQVNVVLQDTRKQEMIELDRFGSLQKLKRTMAYVLRFVRKTSKGLAKERQKEMQSSIPELPKEDIRGPLTGIEIRDAMNTLIRLHQIEHRPTLEHPSNCKLNLDSDSNGLDYFGPLALKEKSGETGKAYGCIFTCTTTRLIHLELVPNNGTTAFLNAVRRFIARRGVPQSITCDNAPTFLLGEEILNQTVTEIEQDEEIRGFVSRKAIEWRHITPYAPWQGGFYERLIQSVKRSTQKAIGIRKLEADSLRTLLTEVEACLNNRPLTYQEEEYDGISGMRPIDFIQKEIQLTYPLDVRPDERETTKTICPQKNFYN</sequence>
<dbReference type="OrthoDB" id="5875526at2759"/>
<dbReference type="Proteomes" id="UP000053660">
    <property type="component" value="Unassembled WGS sequence"/>
</dbReference>
<organism evidence="2 3">
    <name type="scientific">Oesophagostomum dentatum</name>
    <name type="common">Nodular worm</name>
    <dbReference type="NCBI Taxonomy" id="61180"/>
    <lineage>
        <taxon>Eukaryota</taxon>
        <taxon>Metazoa</taxon>
        <taxon>Ecdysozoa</taxon>
        <taxon>Nematoda</taxon>
        <taxon>Chromadorea</taxon>
        <taxon>Rhabditida</taxon>
        <taxon>Rhabditina</taxon>
        <taxon>Rhabditomorpha</taxon>
        <taxon>Strongyloidea</taxon>
        <taxon>Strongylidae</taxon>
        <taxon>Oesophagostomum</taxon>
    </lineage>
</organism>